<reference evidence="1 2" key="1">
    <citation type="journal article" date="2018" name="Nat. Biotechnol.">
        <title>A standardized bacterial taxonomy based on genome phylogeny substantially revises the tree of life.</title>
        <authorList>
            <person name="Parks D.H."/>
            <person name="Chuvochina M."/>
            <person name="Waite D.W."/>
            <person name="Rinke C."/>
            <person name="Skarshewski A."/>
            <person name="Chaumeil P.A."/>
            <person name="Hugenholtz P."/>
        </authorList>
    </citation>
    <scope>NUCLEOTIDE SEQUENCE [LARGE SCALE GENOMIC DNA]</scope>
    <source>
        <strain evidence="1">UBA11978</strain>
    </source>
</reference>
<protein>
    <submittedName>
        <fullName evidence="1">Uncharacterized protein</fullName>
    </submittedName>
</protein>
<comment type="caution">
    <text evidence="1">The sequence shown here is derived from an EMBL/GenBank/DDBJ whole genome shotgun (WGS) entry which is preliminary data.</text>
</comment>
<organism evidence="1 2">
    <name type="scientific">Alteromonas australica</name>
    <dbReference type="NCBI Taxonomy" id="589873"/>
    <lineage>
        <taxon>Bacteria</taxon>
        <taxon>Pseudomonadati</taxon>
        <taxon>Pseudomonadota</taxon>
        <taxon>Gammaproteobacteria</taxon>
        <taxon>Alteromonadales</taxon>
        <taxon>Alteromonadaceae</taxon>
        <taxon>Alteromonas/Salinimonas group</taxon>
        <taxon>Alteromonas</taxon>
    </lineage>
</organism>
<dbReference type="EMBL" id="DNAN01000578">
    <property type="protein sequence ID" value="HAW77306.1"/>
    <property type="molecule type" value="Genomic_DNA"/>
</dbReference>
<evidence type="ECO:0000313" key="2">
    <source>
        <dbReference type="Proteomes" id="UP000263517"/>
    </source>
</evidence>
<dbReference type="AlphaFoldDB" id="A0A350P7N9"/>
<gene>
    <name evidence="1" type="ORF">DCW74_16415</name>
</gene>
<evidence type="ECO:0000313" key="1">
    <source>
        <dbReference type="EMBL" id="HAW77306.1"/>
    </source>
</evidence>
<proteinExistence type="predicted"/>
<dbReference type="Proteomes" id="UP000263517">
    <property type="component" value="Unassembled WGS sequence"/>
</dbReference>
<sequence>MSQIPQLMSGRALEHGISLMVDHGGTSDEKMHVLSQANAQVAAGTSVEDTTTEKALSTYKIPKNTLVAGSTIRFWAAGVVEDNNGSDSFQVKVRLGTSSTVTSNQTVFQSTAINVDDNDIYCWNGLIQIRTAGSSGTAVAMVSFQDPDATGTAPKWNYKSSFTVDTTSELRFQISGVWDAAHADNEANSEMFVVDIVNPST</sequence>
<accession>A0A350P7N9</accession>
<name>A0A350P7N9_9ALTE</name>